<dbReference type="RefSeq" id="WP_091517434.1">
    <property type="nucleotide sequence ID" value="NZ_FOVI01000001.1"/>
</dbReference>
<dbReference type="Proteomes" id="UP000199036">
    <property type="component" value="Unassembled WGS sequence"/>
</dbReference>
<dbReference type="EMBL" id="FOVI01000001">
    <property type="protein sequence ID" value="SFN09403.1"/>
    <property type="molecule type" value="Genomic_DNA"/>
</dbReference>
<sequence length="303" mass="37145">MKNHYQIPIYHSYTEFESNYDSDFKKWLDVYPDGREFDFIAEVERKYSFFFTDIHERVSFIDYIFVHCYKDTKYLYSKNLEMKDWVSVLNFRLKDFIKNNPKTIINNISELSKIEDYILGKNKIDEYDIEYNDFNKYKEFIEVQNNESNFSLVFNYVKFRNFELSVNRIFEWLNKEKDALNSKIEFSKQKQNNTSQPIVKDHQNQHNHIFANNGFKLFEYILENHIKAKEVIGRYADISFYYWKLYNHEPQYIHQRPEVFRNWFCTLYSDDFDKIKALNEVVGKKGDREKHFLTSLEWLKHNP</sequence>
<dbReference type="STRING" id="913024.SAMN05421741_101100"/>
<reference evidence="2" key="1">
    <citation type="submission" date="2016-10" db="EMBL/GenBank/DDBJ databases">
        <authorList>
            <person name="Varghese N."/>
            <person name="Submissions S."/>
        </authorList>
    </citation>
    <scope>NUCLEOTIDE SEQUENCE [LARGE SCALE GENOMIC DNA]</scope>
    <source>
        <strain evidence="2">DS-12</strain>
    </source>
</reference>
<keyword evidence="2" id="KW-1185">Reference proteome</keyword>
<accession>A0A1I4W7J2</accession>
<dbReference type="AlphaFoldDB" id="A0A1I4W7J2"/>
<evidence type="ECO:0000313" key="1">
    <source>
        <dbReference type="EMBL" id="SFN09403.1"/>
    </source>
</evidence>
<evidence type="ECO:0000313" key="2">
    <source>
        <dbReference type="Proteomes" id="UP000199036"/>
    </source>
</evidence>
<gene>
    <name evidence="1" type="ORF">SAMN05421741_101100</name>
</gene>
<proteinExistence type="predicted"/>
<dbReference type="OrthoDB" id="1245779at2"/>
<protein>
    <submittedName>
        <fullName evidence="1">Uncharacterized protein</fullName>
    </submittedName>
</protein>
<name>A0A1I4W7J2_9FLAO</name>
<organism evidence="1 2">
    <name type="scientific">Paenimyroides ummariense</name>
    <dbReference type="NCBI Taxonomy" id="913024"/>
    <lineage>
        <taxon>Bacteria</taxon>
        <taxon>Pseudomonadati</taxon>
        <taxon>Bacteroidota</taxon>
        <taxon>Flavobacteriia</taxon>
        <taxon>Flavobacteriales</taxon>
        <taxon>Flavobacteriaceae</taxon>
        <taxon>Paenimyroides</taxon>
    </lineage>
</organism>